<keyword evidence="1" id="KW-0732">Signal</keyword>
<evidence type="ECO:0000313" key="3">
    <source>
        <dbReference type="EMBL" id="SFU53042.1"/>
    </source>
</evidence>
<evidence type="ECO:0000256" key="1">
    <source>
        <dbReference type="SAM" id="SignalP"/>
    </source>
</evidence>
<dbReference type="EMBL" id="FPBN01000002">
    <property type="protein sequence ID" value="SFU53042.1"/>
    <property type="molecule type" value="Genomic_DNA"/>
</dbReference>
<protein>
    <recommendedName>
        <fullName evidence="2">DUF5626 domain-containing protein</fullName>
    </recommendedName>
</protein>
<feature type="signal peptide" evidence="1">
    <location>
        <begin position="1"/>
        <end position="27"/>
    </location>
</feature>
<name>A0A1I7GX83_9STRE</name>
<accession>A0A1I7GX83</accession>
<dbReference type="Gene3D" id="2.60.40.3860">
    <property type="match status" value="1"/>
</dbReference>
<organism evidence="3 4">
    <name type="scientific">Streptococcus gallolyticus</name>
    <dbReference type="NCBI Taxonomy" id="315405"/>
    <lineage>
        <taxon>Bacteria</taxon>
        <taxon>Bacillati</taxon>
        <taxon>Bacillota</taxon>
        <taxon>Bacilli</taxon>
        <taxon>Lactobacillales</taxon>
        <taxon>Streptococcaceae</taxon>
        <taxon>Streptococcus</taxon>
    </lineage>
</organism>
<gene>
    <name evidence="3" type="ORF">SAMN05660328_102379</name>
</gene>
<feature type="domain" description="DUF5626" evidence="2">
    <location>
        <begin position="49"/>
        <end position="168"/>
    </location>
</feature>
<dbReference type="Proteomes" id="UP000183629">
    <property type="component" value="Unassembled WGS sequence"/>
</dbReference>
<reference evidence="4" key="1">
    <citation type="submission" date="2016-10" db="EMBL/GenBank/DDBJ databases">
        <authorList>
            <person name="Varghese N."/>
            <person name="Submissions S."/>
        </authorList>
    </citation>
    <scope>NUCLEOTIDE SEQUENCE [LARGE SCALE GENOMIC DNA]</scope>
    <source>
        <strain evidence="4">LMG 15572</strain>
    </source>
</reference>
<sequence>MKKIFKVISLLTLFLGFFYLTQGTVSADDFENSIQVQAPLTMEVGESVSQTVVDDEFGQGTITVTKVAEDSVMYPAWTYVHAETARNGTFHINYVRGVYNCGFYITIQNNKITRAYDLWYAHVVGVTSASLTRDNDKTATAYFQFQAAIPFVNGPSWNGALRATIGGKIAGNYMLTTYVR</sequence>
<evidence type="ECO:0000313" key="4">
    <source>
        <dbReference type="Proteomes" id="UP000183629"/>
    </source>
</evidence>
<keyword evidence="4" id="KW-1185">Reference proteome</keyword>
<evidence type="ECO:0000259" key="2">
    <source>
        <dbReference type="Pfam" id="PF18540"/>
    </source>
</evidence>
<feature type="chain" id="PRO_5010213435" description="DUF5626 domain-containing protein" evidence="1">
    <location>
        <begin position="28"/>
        <end position="180"/>
    </location>
</feature>
<dbReference type="AlphaFoldDB" id="A0A1I7GX83"/>
<dbReference type="InterPro" id="IPR040491">
    <property type="entry name" value="DUF5626"/>
</dbReference>
<dbReference type="Pfam" id="PF18540">
    <property type="entry name" value="DUF5626"/>
    <property type="match status" value="1"/>
</dbReference>
<proteinExistence type="predicted"/>